<organism evidence="3 4">
    <name type="scientific">Thermomonospora curvata (strain ATCC 19995 / DSM 43183 / JCM 3096 / KCTC 9072 / NBRC 15933 / NCIMB 10081 / Henssen B9)</name>
    <dbReference type="NCBI Taxonomy" id="471852"/>
    <lineage>
        <taxon>Bacteria</taxon>
        <taxon>Bacillati</taxon>
        <taxon>Actinomycetota</taxon>
        <taxon>Actinomycetes</taxon>
        <taxon>Streptosporangiales</taxon>
        <taxon>Thermomonosporaceae</taxon>
        <taxon>Thermomonospora</taxon>
    </lineage>
</organism>
<dbReference type="AlphaFoldDB" id="D1ADD2"/>
<name>D1ADD2_THECD</name>
<evidence type="ECO:0000256" key="2">
    <source>
        <dbReference type="SAM" id="Phobius"/>
    </source>
</evidence>
<feature type="compositionally biased region" description="Basic and acidic residues" evidence="1">
    <location>
        <begin position="75"/>
        <end position="97"/>
    </location>
</feature>
<reference evidence="3 4" key="1">
    <citation type="journal article" date="2011" name="Stand. Genomic Sci.">
        <title>Complete genome sequence of Thermomonospora curvata type strain (B9).</title>
        <authorList>
            <person name="Chertkov O."/>
            <person name="Sikorski J."/>
            <person name="Nolan M."/>
            <person name="Lapidus A."/>
            <person name="Lucas S."/>
            <person name="Del Rio T.G."/>
            <person name="Tice H."/>
            <person name="Cheng J.F."/>
            <person name="Goodwin L."/>
            <person name="Pitluck S."/>
            <person name="Liolios K."/>
            <person name="Ivanova N."/>
            <person name="Mavromatis K."/>
            <person name="Mikhailova N."/>
            <person name="Ovchinnikova G."/>
            <person name="Pati A."/>
            <person name="Chen A."/>
            <person name="Palaniappan K."/>
            <person name="Djao O.D."/>
            <person name="Land M."/>
            <person name="Hauser L."/>
            <person name="Chang Y.J."/>
            <person name="Jeffries C.D."/>
            <person name="Brettin T."/>
            <person name="Han C."/>
            <person name="Detter J.C."/>
            <person name="Rohde M."/>
            <person name="Goker M."/>
            <person name="Woyke T."/>
            <person name="Bristow J."/>
            <person name="Eisen J.A."/>
            <person name="Markowitz V."/>
            <person name="Hugenholtz P."/>
            <person name="Klenk H.P."/>
            <person name="Kyrpides N.C."/>
        </authorList>
    </citation>
    <scope>NUCLEOTIDE SEQUENCE [LARGE SCALE GENOMIC DNA]</scope>
    <source>
        <strain evidence="4">ATCC 19995 / DSM 43183 / JCM 3096 / KCTC 9072 / NBRC 15933 / NCIMB 10081 / Henssen B9</strain>
    </source>
</reference>
<proteinExistence type="predicted"/>
<feature type="transmembrane region" description="Helical" evidence="2">
    <location>
        <begin position="114"/>
        <end position="132"/>
    </location>
</feature>
<feature type="region of interest" description="Disordered" evidence="1">
    <location>
        <begin position="1"/>
        <end position="107"/>
    </location>
</feature>
<accession>D1ADD2</accession>
<protein>
    <submittedName>
        <fullName evidence="3">Uncharacterized protein</fullName>
    </submittedName>
</protein>
<keyword evidence="4" id="KW-1185">Reference proteome</keyword>
<dbReference type="HOGENOM" id="CLU_1685732_0_0_11"/>
<evidence type="ECO:0000313" key="4">
    <source>
        <dbReference type="Proteomes" id="UP000001918"/>
    </source>
</evidence>
<keyword evidence="2" id="KW-0812">Transmembrane</keyword>
<dbReference type="KEGG" id="tcu:Tcur_0034"/>
<evidence type="ECO:0000313" key="3">
    <source>
        <dbReference type="EMBL" id="ACY95642.1"/>
    </source>
</evidence>
<feature type="transmembrane region" description="Helical" evidence="2">
    <location>
        <begin position="138"/>
        <end position="155"/>
    </location>
</feature>
<dbReference type="STRING" id="471852.Tcur_0034"/>
<dbReference type="EMBL" id="CP001738">
    <property type="protein sequence ID" value="ACY95642.1"/>
    <property type="molecule type" value="Genomic_DNA"/>
</dbReference>
<feature type="compositionally biased region" description="Gly residues" evidence="1">
    <location>
        <begin position="47"/>
        <end position="57"/>
    </location>
</feature>
<sequence length="156" mass="16606">MGVQDDFDLWERELQESAGISWPATGPGGMDDRWPEEEDTGPRPGNGTLGELGGNLDGRGDDSVPESPDKPNPGIDDRFAGLGGRKTDPADPHRPDGEFDDEEDLDARRPGGRAMLAVTGVILLGYLLTLLLGRVPLAVAGLILAGLILLLWRVGL</sequence>
<keyword evidence="2" id="KW-0472">Membrane</keyword>
<evidence type="ECO:0000256" key="1">
    <source>
        <dbReference type="SAM" id="MobiDB-lite"/>
    </source>
</evidence>
<keyword evidence="2" id="KW-1133">Transmembrane helix</keyword>
<dbReference type="Proteomes" id="UP000001918">
    <property type="component" value="Chromosome"/>
</dbReference>
<gene>
    <name evidence="3" type="ordered locus">Tcur_0034</name>
</gene>